<dbReference type="AlphaFoldDB" id="A0A1I7SC44"/>
<evidence type="ECO:0000313" key="2">
    <source>
        <dbReference type="EMBL" id="CAD5232527.1"/>
    </source>
</evidence>
<proteinExistence type="predicted"/>
<feature type="compositionally biased region" description="Low complexity" evidence="1">
    <location>
        <begin position="1"/>
        <end position="10"/>
    </location>
</feature>
<feature type="compositionally biased region" description="Basic and acidic residues" evidence="1">
    <location>
        <begin position="365"/>
        <end position="402"/>
    </location>
</feature>
<sequence length="402" mass="45805">MSSTFSSAEESSLDPGDNEEDEDSEDQRPTIPAKRGRPRSKSANVFYARMSATPRKRRRTDDPCLLDIASSTSSSTAGDYFDISFPKREPFDPYEALPGVSPFDPWGDPYQELRDEYIKVEYCRELVEPYAPRFEAQQDAKARLRQVFQESFVTMPVIRAAEQAESYCMVCCSDLLAGCPRYYDRKVCEDCFNKMEGMYLKMRPNGPKDISSIARGAMALLGHLNVAHEEMAQDGEPQTLPVHYVPSIEDDGELVEREVEEYFDRPGNAFNDPNGCGRCALYRNVPNGLCSACKSYSSDEEVECVFCRKKLIGNPRFYYGERICGKCRADPFALMTQIKPLPPPSESRKMSRSSTSTSSRNTTPEFRHEPSPEEVEKIKHEQDRAREERKHLREVKRENSSD</sequence>
<reference evidence="6" key="1">
    <citation type="submission" date="2016-11" db="UniProtKB">
        <authorList>
            <consortium name="WormBaseParasite"/>
        </authorList>
    </citation>
    <scope>IDENTIFICATION</scope>
</reference>
<dbReference type="Proteomes" id="UP000582659">
    <property type="component" value="Unassembled WGS sequence"/>
</dbReference>
<evidence type="ECO:0000313" key="6">
    <source>
        <dbReference type="WBParaSite" id="BXY_1059500.1"/>
    </source>
</evidence>
<feature type="compositionally biased region" description="Acidic residues" evidence="1">
    <location>
        <begin position="16"/>
        <end position="25"/>
    </location>
</feature>
<feature type="compositionally biased region" description="Low complexity" evidence="1">
    <location>
        <begin position="352"/>
        <end position="364"/>
    </location>
</feature>
<feature type="region of interest" description="Disordered" evidence="1">
    <location>
        <begin position="338"/>
        <end position="402"/>
    </location>
</feature>
<name>A0A1I7SC44_BURXY</name>
<evidence type="ECO:0000313" key="5">
    <source>
        <dbReference type="Proteomes" id="UP000659654"/>
    </source>
</evidence>
<reference evidence="3" key="2">
    <citation type="submission" date="2020-08" db="EMBL/GenBank/DDBJ databases">
        <authorList>
            <person name="Kikuchi T."/>
        </authorList>
    </citation>
    <scope>NUCLEOTIDE SEQUENCE</scope>
    <source>
        <strain evidence="2">Ka4C1</strain>
    </source>
</reference>
<dbReference type="WBParaSite" id="BXY_1059500.1">
    <property type="protein sequence ID" value="BXY_1059500.1"/>
    <property type="gene ID" value="BXY_1059500"/>
</dbReference>
<protein>
    <submittedName>
        <fullName evidence="2">(pine wood nematode) hypothetical protein</fullName>
    </submittedName>
</protein>
<gene>
    <name evidence="2" type="ORF">BXYJ_LOCUS12618</name>
</gene>
<organism evidence="4 6">
    <name type="scientific">Bursaphelenchus xylophilus</name>
    <name type="common">Pinewood nematode worm</name>
    <name type="synonym">Aphelenchoides xylophilus</name>
    <dbReference type="NCBI Taxonomy" id="6326"/>
    <lineage>
        <taxon>Eukaryota</taxon>
        <taxon>Metazoa</taxon>
        <taxon>Ecdysozoa</taxon>
        <taxon>Nematoda</taxon>
        <taxon>Chromadorea</taxon>
        <taxon>Rhabditida</taxon>
        <taxon>Tylenchina</taxon>
        <taxon>Tylenchomorpha</taxon>
        <taxon>Aphelenchoidea</taxon>
        <taxon>Aphelenchoididae</taxon>
        <taxon>Bursaphelenchus</taxon>
    </lineage>
</organism>
<dbReference type="Proteomes" id="UP000095284">
    <property type="component" value="Unplaced"/>
</dbReference>
<evidence type="ECO:0000256" key="1">
    <source>
        <dbReference type="SAM" id="MobiDB-lite"/>
    </source>
</evidence>
<evidence type="ECO:0000313" key="3">
    <source>
        <dbReference type="EMBL" id="CAG9125126.1"/>
    </source>
</evidence>
<evidence type="ECO:0000313" key="4">
    <source>
        <dbReference type="Proteomes" id="UP000095284"/>
    </source>
</evidence>
<dbReference type="Proteomes" id="UP000659654">
    <property type="component" value="Unassembled WGS sequence"/>
</dbReference>
<dbReference type="EMBL" id="CAJFCV020000005">
    <property type="protein sequence ID" value="CAG9125126.1"/>
    <property type="molecule type" value="Genomic_DNA"/>
</dbReference>
<dbReference type="EMBL" id="CAJFDI010000005">
    <property type="protein sequence ID" value="CAD5232527.1"/>
    <property type="molecule type" value="Genomic_DNA"/>
</dbReference>
<keyword evidence="5" id="KW-1185">Reference proteome</keyword>
<feature type="region of interest" description="Disordered" evidence="1">
    <location>
        <begin position="1"/>
        <end position="62"/>
    </location>
</feature>
<accession>A0A1I7SC44</accession>